<gene>
    <name evidence="1" type="ORF">I4F81_004857</name>
</gene>
<keyword evidence="2" id="KW-1185">Reference proteome</keyword>
<evidence type="ECO:0000313" key="2">
    <source>
        <dbReference type="Proteomes" id="UP000798662"/>
    </source>
</evidence>
<dbReference type="Proteomes" id="UP000798662">
    <property type="component" value="Chromosome 1"/>
</dbReference>
<accession>A0ACC3BWQ4</accession>
<reference evidence="1" key="1">
    <citation type="submission" date="2019-11" db="EMBL/GenBank/DDBJ databases">
        <title>Nori genome reveals adaptations in red seaweeds to the harsh intertidal environment.</title>
        <authorList>
            <person name="Wang D."/>
            <person name="Mao Y."/>
        </authorList>
    </citation>
    <scope>NUCLEOTIDE SEQUENCE</scope>
    <source>
        <tissue evidence="1">Gametophyte</tissue>
    </source>
</reference>
<organism evidence="1 2">
    <name type="scientific">Pyropia yezoensis</name>
    <name type="common">Susabi-nori</name>
    <name type="synonym">Porphyra yezoensis</name>
    <dbReference type="NCBI Taxonomy" id="2788"/>
    <lineage>
        <taxon>Eukaryota</taxon>
        <taxon>Rhodophyta</taxon>
        <taxon>Bangiophyceae</taxon>
        <taxon>Bangiales</taxon>
        <taxon>Bangiaceae</taxon>
        <taxon>Pyropia</taxon>
    </lineage>
</organism>
<sequence length="261" mass="27228">MTPPPPPHQRTSPSPPAPCATSLPPPPCPFLLPPPSRRRHHHHRRRRRRWYRFQAWPATTTPAASGLPTARGSKWGKPAAGGQSPRRGCGGVGGTRCSRPSIAVQGNWGGAGGGRRGGGGGRRIGHMGVGLPRVAAATAPPGASSPDRRPPAGSGRGGWPPSVGVATRGACGGSLSGCPRWCGRLAQRPLTKRLPPPPSYTPPLPLPPRLTVYPPPLRHSPPYLTPSCVHPSLALRVAARPRHGPRLPARYRMSATGSGGG</sequence>
<name>A0ACC3BWQ4_PYRYE</name>
<protein>
    <submittedName>
        <fullName evidence="1">Uncharacterized protein</fullName>
    </submittedName>
</protein>
<comment type="caution">
    <text evidence="1">The sequence shown here is derived from an EMBL/GenBank/DDBJ whole genome shotgun (WGS) entry which is preliminary data.</text>
</comment>
<proteinExistence type="predicted"/>
<dbReference type="EMBL" id="CM020618">
    <property type="protein sequence ID" value="KAK1862283.1"/>
    <property type="molecule type" value="Genomic_DNA"/>
</dbReference>
<evidence type="ECO:0000313" key="1">
    <source>
        <dbReference type="EMBL" id="KAK1862283.1"/>
    </source>
</evidence>